<feature type="region of interest" description="Disordered" evidence="1">
    <location>
        <begin position="699"/>
        <end position="822"/>
    </location>
</feature>
<keyword evidence="2" id="KW-1133">Transmembrane helix</keyword>
<keyword evidence="4" id="KW-1185">Reference proteome</keyword>
<organism evidence="3 4">
    <name type="scientific">Nocardiopsis alba</name>
    <dbReference type="NCBI Taxonomy" id="53437"/>
    <lineage>
        <taxon>Bacteria</taxon>
        <taxon>Bacillati</taxon>
        <taxon>Actinomycetota</taxon>
        <taxon>Actinomycetes</taxon>
        <taxon>Streptosporangiales</taxon>
        <taxon>Nocardiopsidaceae</taxon>
        <taxon>Nocardiopsis</taxon>
    </lineage>
</organism>
<keyword evidence="2" id="KW-0472">Membrane</keyword>
<dbReference type="InterPro" id="IPR011990">
    <property type="entry name" value="TPR-like_helical_dom_sf"/>
</dbReference>
<feature type="transmembrane region" description="Helical" evidence="2">
    <location>
        <begin position="7"/>
        <end position="28"/>
    </location>
</feature>
<feature type="compositionally biased region" description="Basic and acidic residues" evidence="1">
    <location>
        <begin position="699"/>
        <end position="712"/>
    </location>
</feature>
<protein>
    <submittedName>
        <fullName evidence="3">Sel1 repeat family protein</fullName>
    </submittedName>
</protein>
<feature type="compositionally biased region" description="Polar residues" evidence="1">
    <location>
        <begin position="742"/>
        <end position="753"/>
    </location>
</feature>
<feature type="compositionally biased region" description="Low complexity" evidence="1">
    <location>
        <begin position="793"/>
        <end position="815"/>
    </location>
</feature>
<gene>
    <name evidence="3" type="ORF">VSQ78_01365</name>
</gene>
<dbReference type="Gene3D" id="1.25.40.10">
    <property type="entry name" value="Tetratricopeptide repeat domain"/>
    <property type="match status" value="1"/>
</dbReference>
<dbReference type="RefSeq" id="WP_376736601.1">
    <property type="nucleotide sequence ID" value="NZ_JAYMRS010000001.1"/>
</dbReference>
<dbReference type="Proteomes" id="UP001585053">
    <property type="component" value="Unassembled WGS sequence"/>
</dbReference>
<reference evidence="3 4" key="1">
    <citation type="submission" date="2024-01" db="EMBL/GenBank/DDBJ databases">
        <title>Genome mining of biosynthetic gene clusters to explore secondary metabolites of Streptomyces sp.</title>
        <authorList>
            <person name="Baig A."/>
            <person name="Ajitkumar Shintre N."/>
            <person name="Kumar H."/>
            <person name="Anbarasu A."/>
            <person name="Ramaiah S."/>
        </authorList>
    </citation>
    <scope>NUCLEOTIDE SEQUENCE [LARGE SCALE GENOMIC DNA]</scope>
    <source>
        <strain evidence="3 4">A01</strain>
    </source>
</reference>
<evidence type="ECO:0000313" key="3">
    <source>
        <dbReference type="EMBL" id="MFB8766332.1"/>
    </source>
</evidence>
<name>A0ABV5DP20_9ACTN</name>
<feature type="compositionally biased region" description="Basic and acidic residues" evidence="1">
    <location>
        <begin position="722"/>
        <end position="732"/>
    </location>
</feature>
<evidence type="ECO:0000256" key="1">
    <source>
        <dbReference type="SAM" id="MobiDB-lite"/>
    </source>
</evidence>
<evidence type="ECO:0000313" key="4">
    <source>
        <dbReference type="Proteomes" id="UP001585053"/>
    </source>
</evidence>
<keyword evidence="2" id="KW-0812">Transmembrane</keyword>
<evidence type="ECO:0000256" key="2">
    <source>
        <dbReference type="SAM" id="Phobius"/>
    </source>
</evidence>
<comment type="caution">
    <text evidence="3">The sequence shown here is derived from an EMBL/GenBank/DDBJ whole genome shotgun (WGS) entry which is preliminary data.</text>
</comment>
<proteinExistence type="predicted"/>
<sequence length="822" mass="90218">MTRRRRHFTGIVLGIVILGTLMSGISLIPDPSGIWPYVIAGAAFLVALLTQPLSGLFQGWVERRRKAIEVERKSERAPERDRVRDWTDGRELGVRKAKRSEDGEDAPIPVYVPRAFDDALDRAILAGGLVVLEGESVSGKTRSAYEAIRRTVPGRRLIVPSDERSLTAIADLPTTPRNAVVWLDGIDRYLAAGTLNEGVLDRLCPPDRTDVCLIGTLDSRVRGDLPKQSEPTVSRILEDRAEHFFVERRLKETELRTALELEDDWRISQALADRNKGGFAADIADSHTTLRRWRSAVHGHNPRAGAIISAAVDARRLGYRAPLPRGLLEDLHRHYLGPSVHHDPGASTFDEALRWATDPARGASGCLSPVGKETYEPFHHLVSHALQEEEGSEVPDAVWNLISHRIPVEYLPTFGFAAYETDRFTVAGHAWTRFLERFPEHPGANLGTALLLLRAEDRSGALPFLRRAVEDEDPRAMERLGSVLALSALTGEDPSVADEAGRWLRRAYDGGERGGAHLAGLLRYRAGDEDGALFWLSVAADDGDEAAMFLHACLETWGIGEARLRRLFDEVAVPEREVDRERVSRTVEDLPHYRADRTRGRPAFRESLWGRKAAAGENVHAKYLLGRSLEAGGRWRDALTQHQEATAGGSLASAGRVPSVYRALNQRRRARAWKQAVGRISTTSAAIAGVGAMAERLLREQQKDESKDEGKGNEAAGTTRTASEERSSETTSRESGFPPERTSWTPKSSSYSDDQPGRHRASSYGSSSSSGGSSYSSSYSSYSSCSDDDDDSSSYGSSSYGGSSSSSSSYGGSSSYDDDDDR</sequence>
<dbReference type="SUPFAM" id="SSF81901">
    <property type="entry name" value="HCP-like"/>
    <property type="match status" value="1"/>
</dbReference>
<dbReference type="EMBL" id="JAYMRS010000001">
    <property type="protein sequence ID" value="MFB8766332.1"/>
    <property type="molecule type" value="Genomic_DNA"/>
</dbReference>
<accession>A0ABV5DP20</accession>
<feature type="compositionally biased region" description="Low complexity" evidence="1">
    <location>
        <begin position="762"/>
        <end position="785"/>
    </location>
</feature>